<organism evidence="1">
    <name type="scientific">bioreactor metagenome</name>
    <dbReference type="NCBI Taxonomy" id="1076179"/>
    <lineage>
        <taxon>unclassified sequences</taxon>
        <taxon>metagenomes</taxon>
        <taxon>ecological metagenomes</taxon>
    </lineage>
</organism>
<reference evidence="1" key="1">
    <citation type="submission" date="2019-08" db="EMBL/GenBank/DDBJ databases">
        <authorList>
            <person name="Kucharzyk K."/>
            <person name="Murdoch R.W."/>
            <person name="Higgins S."/>
            <person name="Loffler F."/>
        </authorList>
    </citation>
    <scope>NUCLEOTIDE SEQUENCE</scope>
</reference>
<accession>A0A645E425</accession>
<sequence length="40" mass="4470">MVLVRQRVIRVARNAQHLALLSVNANPHATLRPATKTLCH</sequence>
<evidence type="ECO:0000313" key="1">
    <source>
        <dbReference type="EMBL" id="MPM96289.1"/>
    </source>
</evidence>
<comment type="caution">
    <text evidence="1">The sequence shown here is derived from an EMBL/GenBank/DDBJ whole genome shotgun (WGS) entry which is preliminary data.</text>
</comment>
<gene>
    <name evidence="1" type="ORF">SDC9_143447</name>
</gene>
<dbReference type="EMBL" id="VSSQ01042677">
    <property type="protein sequence ID" value="MPM96289.1"/>
    <property type="molecule type" value="Genomic_DNA"/>
</dbReference>
<name>A0A645E425_9ZZZZ</name>
<protein>
    <submittedName>
        <fullName evidence="1">Uncharacterized protein</fullName>
    </submittedName>
</protein>
<proteinExistence type="predicted"/>
<dbReference type="AlphaFoldDB" id="A0A645E425"/>